<gene>
    <name evidence="2" type="ORF">GA0074704_2294</name>
</gene>
<evidence type="ECO:0008006" key="4">
    <source>
        <dbReference type="Google" id="ProtNLM"/>
    </source>
</evidence>
<sequence length="357" mass="35793">MSSPPVDPWSRQPAHPSLHGQRPEPTVADDWPTAAYPGVPGPGADPTAAYPGVPAQGTGGDPTAAYPAISGPPGAAGHTAAYPAAPGAPPAAPWGPPAGPITAYPPPAGGFPPGPAYPPAPQQGYGPPQAPPARGSRLPLVLSLSLAGLLVLCLGGGGLAYVALSGGDDEPGPARPAATGAASPGTTRPTPSADDDEEPEGDTSFPRVRLVTPKTLSGRPKSTDPQLRALAADMVTEMRSTVRNETGTVGAFYGSPEQRNMVMVAAASGLILDPGKEMTDAVAGLTRDLSLTGMNRVAPGPLGGKARCGNGSGNGVRMGVCVWADTGSTGVLIFFFSDAAKAKAQFVKVRGQIEKQS</sequence>
<evidence type="ECO:0000313" key="3">
    <source>
        <dbReference type="Proteomes" id="UP000198210"/>
    </source>
</evidence>
<evidence type="ECO:0000313" key="2">
    <source>
        <dbReference type="EMBL" id="SCG49134.1"/>
    </source>
</evidence>
<feature type="compositionally biased region" description="Pro residues" evidence="1">
    <location>
        <begin position="98"/>
        <end position="121"/>
    </location>
</feature>
<feature type="region of interest" description="Disordered" evidence="1">
    <location>
        <begin position="98"/>
        <end position="135"/>
    </location>
</feature>
<keyword evidence="3" id="KW-1185">Reference proteome</keyword>
<protein>
    <recommendedName>
        <fullName evidence="4">Flagellar basal body-associated protein FliL</fullName>
    </recommendedName>
</protein>
<feature type="compositionally biased region" description="Low complexity" evidence="1">
    <location>
        <begin position="175"/>
        <end position="192"/>
    </location>
</feature>
<dbReference type="AlphaFoldDB" id="A0A1C5HSZ4"/>
<evidence type="ECO:0000256" key="1">
    <source>
        <dbReference type="SAM" id="MobiDB-lite"/>
    </source>
</evidence>
<feature type="region of interest" description="Disordered" evidence="1">
    <location>
        <begin position="1"/>
        <end position="82"/>
    </location>
</feature>
<proteinExistence type="predicted"/>
<reference evidence="2 3" key="1">
    <citation type="submission" date="2016-06" db="EMBL/GenBank/DDBJ databases">
        <authorList>
            <person name="Kjaerup R.B."/>
            <person name="Dalgaard T.S."/>
            <person name="Juul-Madsen H.R."/>
        </authorList>
    </citation>
    <scope>NUCLEOTIDE SEQUENCE [LARGE SCALE GENOMIC DNA]</scope>
    <source>
        <strain evidence="2 3">DSM 45097</strain>
    </source>
</reference>
<name>A0A1C5HSZ4_9ACTN</name>
<dbReference type="EMBL" id="LT607751">
    <property type="protein sequence ID" value="SCG49134.1"/>
    <property type="molecule type" value="Genomic_DNA"/>
</dbReference>
<accession>A0A1C5HSZ4</accession>
<dbReference type="RefSeq" id="WP_157743649.1">
    <property type="nucleotide sequence ID" value="NZ_JBHLYF010000006.1"/>
</dbReference>
<feature type="region of interest" description="Disordered" evidence="1">
    <location>
        <begin position="169"/>
        <end position="207"/>
    </location>
</feature>
<dbReference type="Proteomes" id="UP000198210">
    <property type="component" value="Chromosome I"/>
</dbReference>
<feature type="compositionally biased region" description="Low complexity" evidence="1">
    <location>
        <begin position="71"/>
        <end position="82"/>
    </location>
</feature>
<organism evidence="2 3">
    <name type="scientific">Micromonospora siamensis</name>
    <dbReference type="NCBI Taxonomy" id="299152"/>
    <lineage>
        <taxon>Bacteria</taxon>
        <taxon>Bacillati</taxon>
        <taxon>Actinomycetota</taxon>
        <taxon>Actinomycetes</taxon>
        <taxon>Micromonosporales</taxon>
        <taxon>Micromonosporaceae</taxon>
        <taxon>Micromonospora</taxon>
    </lineage>
</organism>